<accession>A0A2C9KPV8</accession>
<keyword evidence="1" id="KW-0732">Signal</keyword>
<organism evidence="2 3">
    <name type="scientific">Biomphalaria glabrata</name>
    <name type="common">Bloodfluke planorb</name>
    <name type="synonym">Freshwater snail</name>
    <dbReference type="NCBI Taxonomy" id="6526"/>
    <lineage>
        <taxon>Eukaryota</taxon>
        <taxon>Metazoa</taxon>
        <taxon>Spiralia</taxon>
        <taxon>Lophotrochozoa</taxon>
        <taxon>Mollusca</taxon>
        <taxon>Gastropoda</taxon>
        <taxon>Heterobranchia</taxon>
        <taxon>Euthyneura</taxon>
        <taxon>Panpulmonata</taxon>
        <taxon>Hygrophila</taxon>
        <taxon>Lymnaeoidea</taxon>
        <taxon>Planorbidae</taxon>
        <taxon>Biomphalaria</taxon>
    </lineage>
</organism>
<dbReference type="EnsemblMetazoa" id="BGLB022155-RA">
    <property type="protein sequence ID" value="BGLB022155-PA"/>
    <property type="gene ID" value="BGLB022155"/>
</dbReference>
<gene>
    <name evidence="2" type="primary">106056696</name>
</gene>
<sequence length="236" mass="26080">MLFLQMAGQSETRIVLVLCLIFASNLVCEAANRTVCCPEFIDGYYDAYYNFPKKIIRNYHGISVDQPFVGQGCNAKGTLKLTIQHYVATQRRFLIDILFSKPEGMVLNLGDSSSNNGFGGDDGTQSNDAEIQFYENQIEGYANEKYGNILAFTMPDAPTYRLTMLVADGHVTMIPDCNATALNYFSGDDLFQLNGQDDMTGPVNYDLYLAINQNIGTPKILGSGVCAVGIKYITEF</sequence>
<evidence type="ECO:0000313" key="3">
    <source>
        <dbReference type="Proteomes" id="UP000076420"/>
    </source>
</evidence>
<dbReference type="KEGG" id="bgt:106056696"/>
<name>A0A2C9KPV8_BIOGL</name>
<reference evidence="2" key="1">
    <citation type="submission" date="2020-05" db="UniProtKB">
        <authorList>
            <consortium name="EnsemblMetazoa"/>
        </authorList>
    </citation>
    <scope>IDENTIFICATION</scope>
    <source>
        <strain evidence="2">BB02</strain>
    </source>
</reference>
<evidence type="ECO:0000256" key="1">
    <source>
        <dbReference type="SAM" id="SignalP"/>
    </source>
</evidence>
<protein>
    <submittedName>
        <fullName evidence="2">Uncharacterized protein</fullName>
    </submittedName>
</protein>
<dbReference type="AlphaFoldDB" id="A0A2C9KPV8"/>
<dbReference type="Proteomes" id="UP000076420">
    <property type="component" value="Unassembled WGS sequence"/>
</dbReference>
<dbReference type="VEuPathDB" id="VectorBase:BGLB022155"/>
<dbReference type="VEuPathDB" id="VectorBase:BGLAX_032166"/>
<evidence type="ECO:0000313" key="2">
    <source>
        <dbReference type="EnsemblMetazoa" id="BGLB022155-PA"/>
    </source>
</evidence>
<feature type="chain" id="PRO_5013016707" evidence="1">
    <location>
        <begin position="31"/>
        <end position="236"/>
    </location>
</feature>
<feature type="signal peptide" evidence="1">
    <location>
        <begin position="1"/>
        <end position="30"/>
    </location>
</feature>
<proteinExistence type="predicted"/>